<gene>
    <name evidence="4" type="ORF">ACFO3Q_03185</name>
</gene>
<dbReference type="InterPro" id="IPR001633">
    <property type="entry name" value="EAL_dom"/>
</dbReference>
<dbReference type="Gene3D" id="3.30.70.270">
    <property type="match status" value="1"/>
</dbReference>
<dbReference type="CDD" id="cd04598">
    <property type="entry name" value="CBS_pair_GGDEF_EAL"/>
    <property type="match status" value="1"/>
</dbReference>
<dbReference type="InterPro" id="IPR050706">
    <property type="entry name" value="Cyclic-di-GMP_PDE-like"/>
</dbReference>
<dbReference type="CDD" id="cd01949">
    <property type="entry name" value="GGDEF"/>
    <property type="match status" value="1"/>
</dbReference>
<feature type="region of interest" description="Disordered" evidence="1">
    <location>
        <begin position="241"/>
        <end position="263"/>
    </location>
</feature>
<dbReference type="Proteomes" id="UP001595892">
    <property type="component" value="Unassembled WGS sequence"/>
</dbReference>
<dbReference type="Pfam" id="PF00990">
    <property type="entry name" value="GGDEF"/>
    <property type="match status" value="1"/>
</dbReference>
<dbReference type="CDD" id="cd01948">
    <property type="entry name" value="EAL"/>
    <property type="match status" value="1"/>
</dbReference>
<dbReference type="SUPFAM" id="SSF141868">
    <property type="entry name" value="EAL domain-like"/>
    <property type="match status" value="1"/>
</dbReference>
<evidence type="ECO:0000313" key="4">
    <source>
        <dbReference type="EMBL" id="MFC4727173.1"/>
    </source>
</evidence>
<reference evidence="5" key="1">
    <citation type="journal article" date="2019" name="Int. J. Syst. Evol. Microbiol.">
        <title>The Global Catalogue of Microorganisms (GCM) 10K type strain sequencing project: providing services to taxonomists for standard genome sequencing and annotation.</title>
        <authorList>
            <consortium name="The Broad Institute Genomics Platform"/>
            <consortium name="The Broad Institute Genome Sequencing Center for Infectious Disease"/>
            <person name="Wu L."/>
            <person name="Ma J."/>
        </authorList>
    </citation>
    <scope>NUCLEOTIDE SEQUENCE [LARGE SCALE GENOMIC DNA]</scope>
    <source>
        <strain evidence="5">CGMCC 1.13574</strain>
    </source>
</reference>
<keyword evidence="5" id="KW-1185">Reference proteome</keyword>
<dbReference type="InterPro" id="IPR029787">
    <property type="entry name" value="Nucleotide_cyclase"/>
</dbReference>
<dbReference type="InterPro" id="IPR000160">
    <property type="entry name" value="GGDEF_dom"/>
</dbReference>
<dbReference type="Gene3D" id="3.20.20.450">
    <property type="entry name" value="EAL domain"/>
    <property type="match status" value="1"/>
</dbReference>
<evidence type="ECO:0000256" key="1">
    <source>
        <dbReference type="SAM" id="MobiDB-lite"/>
    </source>
</evidence>
<dbReference type="PROSITE" id="PS50883">
    <property type="entry name" value="EAL"/>
    <property type="match status" value="1"/>
</dbReference>
<dbReference type="PANTHER" id="PTHR33121">
    <property type="entry name" value="CYCLIC DI-GMP PHOSPHODIESTERASE PDEF"/>
    <property type="match status" value="1"/>
</dbReference>
<sequence>MAALPDDAVRGALAPGGLYPVFQPIFALDDGRLLAHEALMRIEALDCSPLRILDAARAHGRLGELELAAARAAACSDDAGEGLLFINLSSHAILHTAVRPQQVLDALEAGGRDLGRYVIELSERDIVEDPAHLAEALGYLRAHGIRLALDDFGNGHSNFQLWHELAPEFVKIDRFLIHGIAASAGRCAIVKALVEVATALGAELIAEGVEQPADLALAHDLGIRYAQGFLLGRPARTAWQGAPPAPLAEAGRRTPMRPQPRRIGQRRQISAGHLLVEAPALTPANSNADVERLFHEHPQLHALAVVDAALHPIGLINRQAFNEQMARPFTRELHAQKSCTLFMHDRPILSDLRDGIEDMAEILRGEDQRYLADGFVITDGGRYRGLGTGEALVRRVTELRIEAARHANPLTLLPGNIPITEHIERLLGAGKPFVAAYCDLDNFKPFNDQYGYFRGDRMIRLAAEIQLRHVEPSLDFVGHVGGDDFVILFQSADWLERCRRIVAAFNAEALQLFDPEDVERGVLHGEDRRGRPTTFPLSTLCIGVARIVPGRYLRAEEVASLAASAKRKAKHEGLGVRVLEDAEARVLAAVDPV</sequence>
<protein>
    <submittedName>
        <fullName evidence="4">GGDEF domain-containing protein</fullName>
    </submittedName>
</protein>
<dbReference type="EMBL" id="JBHSGG010000004">
    <property type="protein sequence ID" value="MFC4727173.1"/>
    <property type="molecule type" value="Genomic_DNA"/>
</dbReference>
<dbReference type="PROSITE" id="PS50887">
    <property type="entry name" value="GGDEF"/>
    <property type="match status" value="1"/>
</dbReference>
<evidence type="ECO:0000313" key="5">
    <source>
        <dbReference type="Proteomes" id="UP001595892"/>
    </source>
</evidence>
<dbReference type="SMART" id="SM00267">
    <property type="entry name" value="GGDEF"/>
    <property type="match status" value="1"/>
</dbReference>
<feature type="domain" description="GGDEF" evidence="3">
    <location>
        <begin position="431"/>
        <end position="582"/>
    </location>
</feature>
<name>A0ABV9NKV2_9GAMM</name>
<feature type="domain" description="EAL" evidence="2">
    <location>
        <begin position="2"/>
        <end position="248"/>
    </location>
</feature>
<dbReference type="SMART" id="SM00052">
    <property type="entry name" value="EAL"/>
    <property type="match status" value="1"/>
</dbReference>
<dbReference type="PANTHER" id="PTHR33121:SF76">
    <property type="entry name" value="SIGNALING PROTEIN"/>
    <property type="match status" value="1"/>
</dbReference>
<proteinExistence type="predicted"/>
<dbReference type="Pfam" id="PF00563">
    <property type="entry name" value="EAL"/>
    <property type="match status" value="1"/>
</dbReference>
<dbReference type="NCBIfam" id="TIGR00254">
    <property type="entry name" value="GGDEF"/>
    <property type="match status" value="1"/>
</dbReference>
<dbReference type="SUPFAM" id="SSF55073">
    <property type="entry name" value="Nucleotide cyclase"/>
    <property type="match status" value="1"/>
</dbReference>
<accession>A0ABV9NKV2</accession>
<dbReference type="InterPro" id="IPR043128">
    <property type="entry name" value="Rev_trsase/Diguanyl_cyclase"/>
</dbReference>
<evidence type="ECO:0000259" key="3">
    <source>
        <dbReference type="PROSITE" id="PS50887"/>
    </source>
</evidence>
<comment type="caution">
    <text evidence="4">The sequence shown here is derived from an EMBL/GenBank/DDBJ whole genome shotgun (WGS) entry which is preliminary data.</text>
</comment>
<evidence type="ECO:0000259" key="2">
    <source>
        <dbReference type="PROSITE" id="PS50883"/>
    </source>
</evidence>
<dbReference type="InterPro" id="IPR035919">
    <property type="entry name" value="EAL_sf"/>
</dbReference>
<organism evidence="4 5">
    <name type="scientific">Coralloluteibacterium thermophilum</name>
    <dbReference type="NCBI Taxonomy" id="2707049"/>
    <lineage>
        <taxon>Bacteria</taxon>
        <taxon>Pseudomonadati</taxon>
        <taxon>Pseudomonadota</taxon>
        <taxon>Gammaproteobacteria</taxon>
        <taxon>Lysobacterales</taxon>
        <taxon>Lysobacteraceae</taxon>
        <taxon>Coralloluteibacterium</taxon>
    </lineage>
</organism>